<keyword evidence="3" id="KW-1185">Reference proteome</keyword>
<organism evidence="2 3">
    <name type="scientific">Imshaugia aleurites</name>
    <dbReference type="NCBI Taxonomy" id="172621"/>
    <lineage>
        <taxon>Eukaryota</taxon>
        <taxon>Fungi</taxon>
        <taxon>Dikarya</taxon>
        <taxon>Ascomycota</taxon>
        <taxon>Pezizomycotina</taxon>
        <taxon>Lecanoromycetes</taxon>
        <taxon>OSLEUM clade</taxon>
        <taxon>Lecanoromycetidae</taxon>
        <taxon>Lecanorales</taxon>
        <taxon>Lecanorineae</taxon>
        <taxon>Parmeliaceae</taxon>
        <taxon>Imshaugia</taxon>
    </lineage>
</organism>
<feature type="region of interest" description="Disordered" evidence="1">
    <location>
        <begin position="366"/>
        <end position="422"/>
    </location>
</feature>
<gene>
    <name evidence="2" type="ORF">IMSHALPRED_008118</name>
</gene>
<accession>A0A8H3IJD7</accession>
<feature type="region of interest" description="Disordered" evidence="1">
    <location>
        <begin position="1"/>
        <end position="67"/>
    </location>
</feature>
<feature type="region of interest" description="Disordered" evidence="1">
    <location>
        <begin position="435"/>
        <end position="503"/>
    </location>
</feature>
<feature type="compositionally biased region" description="Basic and acidic residues" evidence="1">
    <location>
        <begin position="53"/>
        <end position="67"/>
    </location>
</feature>
<feature type="compositionally biased region" description="Polar residues" evidence="1">
    <location>
        <begin position="456"/>
        <end position="475"/>
    </location>
</feature>
<feature type="compositionally biased region" description="Polar residues" evidence="1">
    <location>
        <begin position="482"/>
        <end position="494"/>
    </location>
</feature>
<sequence>MSPTFLDTNMFQKKTPEGLNDPQSKRITSSLTLADSQNENNSHIASLGTRADGTNHGRGDELSSRAKMWDPVKDCHLPKGIQTDVPSFSPIRHRSNEQLMNSPLSDVGSMDLHSYHDDGPLNRTPSIRQRFTDSGTGLSRPPSYVMTSTYQGSAFMRTHHWSPPNRLLSGYQETAFVGSQPFEAGHDDRSHHGLLETDLKNGSMSPPPLRGPSVQSRRRMSASKSSPESARPRLPSPSMSPNLTEDDQEEDDVLGKGKPQYSLFEDLVLYTKEEQDLSWQEVAELPIFKGKRKHRSLSQRKHTIGKMRPSPEEAETPWTEHEEQELVALGDAGRSLGEVHRKFPSHNAVCCLKKYFTLRPHLLSGRRESRHSRQIDQAPALQPFKPQRIASSSVVADHREHRLHSSSRLSTEDPDHHSPFVSFDNPTFSRVVSYGSSDSLYPSRRQRPVPSPSTSYTSAANSPTMSEYYTSNLNSPARAGTPLNTHSSSDSLNAAANRFHKPL</sequence>
<feature type="compositionally biased region" description="Basic residues" evidence="1">
    <location>
        <begin position="296"/>
        <end position="305"/>
    </location>
</feature>
<reference evidence="2" key="1">
    <citation type="submission" date="2021-03" db="EMBL/GenBank/DDBJ databases">
        <authorList>
            <person name="Tagirdzhanova G."/>
        </authorList>
    </citation>
    <scope>NUCLEOTIDE SEQUENCE</scope>
</reference>
<comment type="caution">
    <text evidence="2">The sequence shown here is derived from an EMBL/GenBank/DDBJ whole genome shotgun (WGS) entry which is preliminary data.</text>
</comment>
<dbReference type="AlphaFoldDB" id="A0A8H3IJD7"/>
<name>A0A8H3IJD7_9LECA</name>
<evidence type="ECO:0008006" key="4">
    <source>
        <dbReference type="Google" id="ProtNLM"/>
    </source>
</evidence>
<dbReference type="OrthoDB" id="5348643at2759"/>
<feature type="compositionally biased region" description="Basic and acidic residues" evidence="1">
    <location>
        <begin position="184"/>
        <end position="199"/>
    </location>
</feature>
<feature type="region of interest" description="Disordered" evidence="1">
    <location>
        <begin position="181"/>
        <end position="256"/>
    </location>
</feature>
<evidence type="ECO:0000313" key="2">
    <source>
        <dbReference type="EMBL" id="CAF9930217.1"/>
    </source>
</evidence>
<evidence type="ECO:0000313" key="3">
    <source>
        <dbReference type="Proteomes" id="UP000664534"/>
    </source>
</evidence>
<proteinExistence type="predicted"/>
<feature type="compositionally biased region" description="Polar residues" evidence="1">
    <location>
        <begin position="21"/>
        <end position="44"/>
    </location>
</feature>
<evidence type="ECO:0000256" key="1">
    <source>
        <dbReference type="SAM" id="MobiDB-lite"/>
    </source>
</evidence>
<protein>
    <recommendedName>
        <fullName evidence="4">Myb-like domain-containing protein</fullName>
    </recommendedName>
</protein>
<feature type="compositionally biased region" description="Polar residues" evidence="1">
    <location>
        <begin position="1"/>
        <end position="12"/>
    </location>
</feature>
<dbReference type="EMBL" id="CAJPDT010000056">
    <property type="protein sequence ID" value="CAF9930217.1"/>
    <property type="molecule type" value="Genomic_DNA"/>
</dbReference>
<feature type="region of interest" description="Disordered" evidence="1">
    <location>
        <begin position="296"/>
        <end position="320"/>
    </location>
</feature>
<dbReference type="Proteomes" id="UP000664534">
    <property type="component" value="Unassembled WGS sequence"/>
</dbReference>